<reference evidence="3 4" key="1">
    <citation type="submission" date="2023-01" db="EMBL/GenBank/DDBJ databases">
        <title>Analysis of 21 Apiospora genomes using comparative genomics revels a genus with tremendous synthesis potential of carbohydrate active enzymes and secondary metabolites.</title>
        <authorList>
            <person name="Sorensen T."/>
        </authorList>
    </citation>
    <scope>NUCLEOTIDE SEQUENCE [LARGE SCALE GENOMIC DNA]</scope>
    <source>
        <strain evidence="3 4">CBS 20057</strain>
    </source>
</reference>
<feature type="chain" id="PRO_5047010819" description="Cyanovirin-N domain-containing protein" evidence="1">
    <location>
        <begin position="25"/>
        <end position="155"/>
    </location>
</feature>
<dbReference type="Pfam" id="PF08881">
    <property type="entry name" value="CVNH"/>
    <property type="match status" value="1"/>
</dbReference>
<dbReference type="InterPro" id="IPR036673">
    <property type="entry name" value="Cyanovirin-N_sf"/>
</dbReference>
<accession>A0ABR1R4P0</accession>
<evidence type="ECO:0000313" key="3">
    <source>
        <dbReference type="EMBL" id="KAK7998901.1"/>
    </source>
</evidence>
<evidence type="ECO:0000313" key="4">
    <source>
        <dbReference type="Proteomes" id="UP001396898"/>
    </source>
</evidence>
<feature type="signal peptide" evidence="1">
    <location>
        <begin position="1"/>
        <end position="24"/>
    </location>
</feature>
<feature type="domain" description="Cyanovirin-N" evidence="2">
    <location>
        <begin position="27"/>
        <end position="120"/>
    </location>
</feature>
<evidence type="ECO:0000259" key="2">
    <source>
        <dbReference type="Pfam" id="PF08881"/>
    </source>
</evidence>
<dbReference type="Gene3D" id="2.30.60.10">
    <property type="entry name" value="Cyanovirin-N"/>
    <property type="match status" value="1"/>
</dbReference>
<sequence length="155" mass="16228">MTKTFEASLFVVLGLVLLSPPAAAENFGASCEMGTVKVSGRTMTGACHAVSGELVCTSLDLNGCVTNSYGQLESPGDGYFYSCRNCSNGKTSSGLFLDDPAFLHCDCHAGNNVWPTAVIDMSTSCSIPPLRPTPPHRGSMCGSIRDEVGSVRRVG</sequence>
<comment type="caution">
    <text evidence="3">The sequence shown here is derived from an EMBL/GenBank/DDBJ whole genome shotgun (WGS) entry which is preliminary data.</text>
</comment>
<dbReference type="EMBL" id="JAQQWI010000019">
    <property type="protein sequence ID" value="KAK7998901.1"/>
    <property type="molecule type" value="Genomic_DNA"/>
</dbReference>
<protein>
    <recommendedName>
        <fullName evidence="2">Cyanovirin-N domain-containing protein</fullName>
    </recommendedName>
</protein>
<proteinExistence type="predicted"/>
<keyword evidence="1" id="KW-0732">Signal</keyword>
<dbReference type="Proteomes" id="UP001396898">
    <property type="component" value="Unassembled WGS sequence"/>
</dbReference>
<organism evidence="3 4">
    <name type="scientific">Apiospora marii</name>
    <dbReference type="NCBI Taxonomy" id="335849"/>
    <lineage>
        <taxon>Eukaryota</taxon>
        <taxon>Fungi</taxon>
        <taxon>Dikarya</taxon>
        <taxon>Ascomycota</taxon>
        <taxon>Pezizomycotina</taxon>
        <taxon>Sordariomycetes</taxon>
        <taxon>Xylariomycetidae</taxon>
        <taxon>Amphisphaeriales</taxon>
        <taxon>Apiosporaceae</taxon>
        <taxon>Apiospora</taxon>
    </lineage>
</organism>
<name>A0ABR1R4P0_9PEZI</name>
<dbReference type="SUPFAM" id="SSF51322">
    <property type="entry name" value="Cyanovirin-N"/>
    <property type="match status" value="1"/>
</dbReference>
<dbReference type="InterPro" id="IPR011058">
    <property type="entry name" value="Cyanovirin-N"/>
</dbReference>
<evidence type="ECO:0000256" key="1">
    <source>
        <dbReference type="SAM" id="SignalP"/>
    </source>
</evidence>
<gene>
    <name evidence="3" type="ORF">PG991_014576</name>
</gene>
<keyword evidence="4" id="KW-1185">Reference proteome</keyword>